<reference evidence="4 5" key="1">
    <citation type="journal article" date="2012" name="BMC Genomics">
        <title>Comparative genomic analysis of human infective Trypanosoma cruzi lineages with the bat-restricted subspecies T. cruzi marinkellei.</title>
        <authorList>
            <person name="Franzen O."/>
            <person name="Talavera-Lopez C."/>
            <person name="Ochaya S."/>
            <person name="Butler C.E."/>
            <person name="Messenger L.A."/>
            <person name="Lewis M.D."/>
            <person name="Llewellyn M.S."/>
            <person name="Marinkelle C.J."/>
            <person name="Tyler K.M."/>
            <person name="Miles M.A."/>
            <person name="Andersson B."/>
        </authorList>
    </citation>
    <scope>NUCLEOTIDE SEQUENCE [LARGE SCALE GENOMIC DNA]</scope>
    <source>
        <strain evidence="4 5">B7</strain>
    </source>
</reference>
<dbReference type="EMBL" id="AHKC01008833">
    <property type="protein sequence ID" value="EKF37583.1"/>
    <property type="molecule type" value="Genomic_DNA"/>
</dbReference>
<gene>
    <name evidence="4" type="ORF">MOQ_002218</name>
</gene>
<keyword evidence="2" id="KW-0472">Membrane</keyword>
<dbReference type="InterPro" id="IPR008377">
    <property type="entry name" value="Sialidase_trypan"/>
</dbReference>
<evidence type="ECO:0000256" key="2">
    <source>
        <dbReference type="SAM" id="Phobius"/>
    </source>
</evidence>
<protein>
    <submittedName>
        <fullName evidence="4">Trans-sialidase, putative</fullName>
    </submittedName>
</protein>
<keyword evidence="2" id="KW-1133">Transmembrane helix</keyword>
<dbReference type="InterPro" id="IPR036278">
    <property type="entry name" value="Sialidase_sf"/>
</dbReference>
<name>K2MQQ0_TRYCR</name>
<feature type="transmembrane region" description="Helical" evidence="2">
    <location>
        <begin position="42"/>
        <end position="65"/>
    </location>
</feature>
<evidence type="ECO:0000259" key="3">
    <source>
        <dbReference type="Pfam" id="PF13859"/>
    </source>
</evidence>
<accession>K2MQQ0</accession>
<proteinExistence type="predicted"/>
<dbReference type="PRINTS" id="PR01803">
    <property type="entry name" value="TCSIALIDASE"/>
</dbReference>
<evidence type="ECO:0000313" key="5">
    <source>
        <dbReference type="Proteomes" id="UP000007350"/>
    </source>
</evidence>
<feature type="region of interest" description="Disordered" evidence="1">
    <location>
        <begin position="1"/>
        <end position="33"/>
    </location>
</feature>
<dbReference type="OrthoDB" id="250969at2759"/>
<dbReference type="CDD" id="cd15482">
    <property type="entry name" value="Sialidase_non-viral"/>
    <property type="match status" value="1"/>
</dbReference>
<organism evidence="4 5">
    <name type="scientific">Trypanosoma cruzi marinkellei</name>
    <dbReference type="NCBI Taxonomy" id="85056"/>
    <lineage>
        <taxon>Eukaryota</taxon>
        <taxon>Discoba</taxon>
        <taxon>Euglenozoa</taxon>
        <taxon>Kinetoplastea</taxon>
        <taxon>Metakinetoplastina</taxon>
        <taxon>Trypanosomatida</taxon>
        <taxon>Trypanosomatidae</taxon>
        <taxon>Trypanosoma</taxon>
        <taxon>Schizotrypanum</taxon>
    </lineage>
</organism>
<dbReference type="Proteomes" id="UP000007350">
    <property type="component" value="Unassembled WGS sequence"/>
</dbReference>
<dbReference type="GO" id="GO:0004308">
    <property type="term" value="F:exo-alpha-sialidase activity"/>
    <property type="evidence" value="ECO:0007669"/>
    <property type="project" value="InterPro"/>
</dbReference>
<dbReference type="Pfam" id="PF13859">
    <property type="entry name" value="BNR_3"/>
    <property type="match status" value="1"/>
</dbReference>
<evidence type="ECO:0000256" key="1">
    <source>
        <dbReference type="SAM" id="MobiDB-lite"/>
    </source>
</evidence>
<feature type="compositionally biased region" description="Basic and acidic residues" evidence="1">
    <location>
        <begin position="23"/>
        <end position="33"/>
    </location>
</feature>
<feature type="domain" description="Sialidase" evidence="3">
    <location>
        <begin position="111"/>
        <end position="340"/>
    </location>
</feature>
<keyword evidence="5" id="KW-1185">Reference proteome</keyword>
<dbReference type="InterPro" id="IPR011040">
    <property type="entry name" value="Sialidase"/>
</dbReference>
<sequence length="414" mass="45780">MHSRVAAVKAPRTHDRRRVIGSSERREGRESEPQRLNMSRRVFHSAVLLLVVMVMCCGTCGAAPAEENDGRSDLRIVKLPQGVDLFVPQKTLVQPKDGSVPATMRDSFASPSLVSAGGVIAAFAEGHINAKRKDNDELIKHFSSDLVAGYIDSAWNWPTLVEKVNEVTWRAHDVLGKVDTKNRVGIVHHPTSTKKGNKVFLLFGSSGAQKASDGEWSFDSLDLKLVVGEVTNSTGSEPSDRIKWGVPRPLFDSNYLLKEKSKFWNFFPSGGSGILMEDGTLVFSLMAMNEKDETLPMLVYSTDDEKWLLSEGVTSLGCRYPRVTKWEGSVLMIVDCPRMARGCTSRVTWGRRGRRPSGHSQACGSTHDQEPLWGETCMWMPSSPRPLGKGRSCCTLREGTPRGKWEGPLRSTFG</sequence>
<dbReference type="AlphaFoldDB" id="K2MQQ0"/>
<evidence type="ECO:0000313" key="4">
    <source>
        <dbReference type="EMBL" id="EKF37583.1"/>
    </source>
</evidence>
<dbReference type="SUPFAM" id="SSF50939">
    <property type="entry name" value="Sialidases"/>
    <property type="match status" value="1"/>
</dbReference>
<keyword evidence="2" id="KW-0812">Transmembrane</keyword>
<dbReference type="Gene3D" id="2.120.10.10">
    <property type="match status" value="1"/>
</dbReference>
<comment type="caution">
    <text evidence="4">The sequence shown here is derived from an EMBL/GenBank/DDBJ whole genome shotgun (WGS) entry which is preliminary data.</text>
</comment>